<dbReference type="PANTHER" id="PTHR12904">
    <property type="match status" value="1"/>
</dbReference>
<gene>
    <name evidence="2" type="ORF">EZV62_023181</name>
</gene>
<keyword evidence="3" id="KW-1185">Reference proteome</keyword>
<dbReference type="PANTHER" id="PTHR12904:SF23">
    <property type="entry name" value="PROTEIN ZER-1 HOMOLOG"/>
    <property type="match status" value="1"/>
</dbReference>
<protein>
    <submittedName>
        <fullName evidence="2">Uncharacterized protein</fullName>
    </submittedName>
</protein>
<reference evidence="3" key="1">
    <citation type="journal article" date="2019" name="Gigascience">
        <title>De novo genome assembly of the endangered Acer yangbiense, a plant species with extremely small populations endemic to Yunnan Province, China.</title>
        <authorList>
            <person name="Yang J."/>
            <person name="Wariss H.M."/>
            <person name="Tao L."/>
            <person name="Zhang R."/>
            <person name="Yun Q."/>
            <person name="Hollingsworth P."/>
            <person name="Dao Z."/>
            <person name="Luo G."/>
            <person name="Guo H."/>
            <person name="Ma Y."/>
            <person name="Sun W."/>
        </authorList>
    </citation>
    <scope>NUCLEOTIDE SEQUENCE [LARGE SCALE GENOMIC DNA]</scope>
    <source>
        <strain evidence="3">cv. Malutang</strain>
    </source>
</reference>
<organism evidence="2 3">
    <name type="scientific">Acer yangbiense</name>
    <dbReference type="NCBI Taxonomy" id="1000413"/>
    <lineage>
        <taxon>Eukaryota</taxon>
        <taxon>Viridiplantae</taxon>
        <taxon>Streptophyta</taxon>
        <taxon>Embryophyta</taxon>
        <taxon>Tracheophyta</taxon>
        <taxon>Spermatophyta</taxon>
        <taxon>Magnoliopsida</taxon>
        <taxon>eudicotyledons</taxon>
        <taxon>Gunneridae</taxon>
        <taxon>Pentapetalae</taxon>
        <taxon>rosids</taxon>
        <taxon>malvids</taxon>
        <taxon>Sapindales</taxon>
        <taxon>Sapindaceae</taxon>
        <taxon>Hippocastanoideae</taxon>
        <taxon>Acereae</taxon>
        <taxon>Acer</taxon>
    </lineage>
</organism>
<dbReference type="Gene3D" id="3.80.10.10">
    <property type="entry name" value="Ribonuclease Inhibitor"/>
    <property type="match status" value="4"/>
</dbReference>
<evidence type="ECO:0000256" key="1">
    <source>
        <dbReference type="SAM" id="MobiDB-lite"/>
    </source>
</evidence>
<dbReference type="Pfam" id="PF13516">
    <property type="entry name" value="LRR_6"/>
    <property type="match status" value="1"/>
</dbReference>
<dbReference type="Proteomes" id="UP000323000">
    <property type="component" value="Chromosome 11"/>
</dbReference>
<evidence type="ECO:0000313" key="2">
    <source>
        <dbReference type="EMBL" id="TXG50657.1"/>
    </source>
</evidence>
<dbReference type="InterPro" id="IPR032675">
    <property type="entry name" value="LRR_dom_sf"/>
</dbReference>
<dbReference type="OrthoDB" id="550575at2759"/>
<feature type="compositionally biased region" description="Polar residues" evidence="1">
    <location>
        <begin position="526"/>
        <end position="545"/>
    </location>
</feature>
<dbReference type="AlphaFoldDB" id="A0A5C7H1F1"/>
<dbReference type="InterPro" id="IPR006553">
    <property type="entry name" value="Leu-rich_rpt_Cys-con_subtyp"/>
</dbReference>
<accession>A0A5C7H1F1</accession>
<dbReference type="SUPFAM" id="SSF52047">
    <property type="entry name" value="RNI-like"/>
    <property type="match status" value="1"/>
</dbReference>
<feature type="region of interest" description="Disordered" evidence="1">
    <location>
        <begin position="524"/>
        <end position="549"/>
    </location>
</feature>
<comment type="caution">
    <text evidence="2">The sequence shown here is derived from an EMBL/GenBank/DDBJ whole genome shotgun (WGS) entry which is preliminary data.</text>
</comment>
<dbReference type="SMART" id="SM00367">
    <property type="entry name" value="LRR_CC"/>
    <property type="match status" value="7"/>
</dbReference>
<proteinExistence type="predicted"/>
<dbReference type="InterPro" id="IPR001611">
    <property type="entry name" value="Leu-rich_rpt"/>
</dbReference>
<dbReference type="InterPro" id="IPR051341">
    <property type="entry name" value="Zyg-11_UBL_adapter"/>
</dbReference>
<sequence>METEKQKELVSLCIEAACESRESVEKWRRQRRSLEKLPSHLADSLLRHLRRRRLLFPSLLEVFKHNVETIDLRGENSVDGEWMAYLGAFHNLRSLNVADCHRVTSSALWALTGMTCLKDLDLSRCTKVTDTGISHLISISTLEKLFIPETGVTASGVSLLSSLKNLSVLDLGGLPVTDMALSSLQVLTKLQYLDLWGSKLTNKGAAVLQMFQELSFLNLAWTDVTKLPNLPSLECLNLSNCTIDSILEGNEDKAPLTKISLAGATFINETEAFLYLETSFLSFLDISNSSLNRFQFLPQMKALEHLDLSSSMIGDDTAELIACIGGNLRNLNLSKTRVSSAALEILARHLPNLETLSLSETLIDDVAISYISMMPSLKVIDLSNTDIKGFFQQVGAETDLILSLTALQSLNRLEKLNLEHTQVKDVALCPLSSFQELRHLSFRSSSLTDASMYYLSSVSKLTSLGIRDTVLTNSGLVFFKPPSTLKSLDLRGCWLLTEDALLVFCKSNPEIKVRHEFVSISPADQIGSNRPSPSRISSKASQANQKQERMALPESFVDQRLKYSIENLLGLQFSSLSVEMAHDRGETIHSMEKLGEVENVRPEEDAFVRRKVEEPLEVCLFRSMSEPSCVVNLDDGGEVEINVMASCGRPGMDRAESCVFDREREATDLLLHE</sequence>
<evidence type="ECO:0000313" key="3">
    <source>
        <dbReference type="Proteomes" id="UP000323000"/>
    </source>
</evidence>
<name>A0A5C7H1F1_9ROSI</name>
<dbReference type="SUPFAM" id="SSF52058">
    <property type="entry name" value="L domain-like"/>
    <property type="match status" value="1"/>
</dbReference>
<dbReference type="EMBL" id="VAHF01000011">
    <property type="protein sequence ID" value="TXG50657.1"/>
    <property type="molecule type" value="Genomic_DNA"/>
</dbReference>